<feature type="domain" description="DUF4220" evidence="2">
    <location>
        <begin position="68"/>
        <end position="456"/>
    </location>
</feature>
<organism evidence="3 4">
    <name type="scientific">Panicum miliaceum</name>
    <name type="common">Proso millet</name>
    <name type="synonym">Broomcorn millet</name>
    <dbReference type="NCBI Taxonomy" id="4540"/>
    <lineage>
        <taxon>Eukaryota</taxon>
        <taxon>Viridiplantae</taxon>
        <taxon>Streptophyta</taxon>
        <taxon>Embryophyta</taxon>
        <taxon>Tracheophyta</taxon>
        <taxon>Spermatophyta</taxon>
        <taxon>Magnoliopsida</taxon>
        <taxon>Liliopsida</taxon>
        <taxon>Poales</taxon>
        <taxon>Poaceae</taxon>
        <taxon>PACMAD clade</taxon>
        <taxon>Panicoideae</taxon>
        <taxon>Panicodae</taxon>
        <taxon>Paniceae</taxon>
        <taxon>Panicinae</taxon>
        <taxon>Panicum</taxon>
        <taxon>Panicum sect. Panicum</taxon>
    </lineage>
</organism>
<keyword evidence="1" id="KW-1133">Transmembrane helix</keyword>
<accession>A0A3L6QRX0</accession>
<dbReference type="AlphaFoldDB" id="A0A3L6QRX0"/>
<dbReference type="Pfam" id="PF13968">
    <property type="entry name" value="DUF4220"/>
    <property type="match status" value="1"/>
</dbReference>
<keyword evidence="1" id="KW-0812">Transmembrane</keyword>
<dbReference type="OrthoDB" id="627696at2759"/>
<dbReference type="STRING" id="4540.A0A3L6QRX0"/>
<reference evidence="4" key="1">
    <citation type="journal article" date="2019" name="Nat. Commun.">
        <title>The genome of broomcorn millet.</title>
        <authorList>
            <person name="Zou C."/>
            <person name="Miki D."/>
            <person name="Li D."/>
            <person name="Tang Q."/>
            <person name="Xiao L."/>
            <person name="Rajput S."/>
            <person name="Deng P."/>
            <person name="Jia W."/>
            <person name="Huang R."/>
            <person name="Zhang M."/>
            <person name="Sun Y."/>
            <person name="Hu J."/>
            <person name="Fu X."/>
            <person name="Schnable P.S."/>
            <person name="Li F."/>
            <person name="Zhang H."/>
            <person name="Feng B."/>
            <person name="Zhu X."/>
            <person name="Liu R."/>
            <person name="Schnable J.C."/>
            <person name="Zhu J.-K."/>
            <person name="Zhang H."/>
        </authorList>
    </citation>
    <scope>NUCLEOTIDE SEQUENCE [LARGE SCALE GENOMIC DNA]</scope>
</reference>
<keyword evidence="1" id="KW-0472">Membrane</keyword>
<protein>
    <recommendedName>
        <fullName evidence="2">DUF4220 domain-containing protein</fullName>
    </recommendedName>
</protein>
<evidence type="ECO:0000259" key="2">
    <source>
        <dbReference type="Pfam" id="PF13968"/>
    </source>
</evidence>
<proteinExistence type="predicted"/>
<keyword evidence="4" id="KW-1185">Reference proteome</keyword>
<feature type="transmembrane region" description="Helical" evidence="1">
    <location>
        <begin position="64"/>
        <end position="87"/>
    </location>
</feature>
<evidence type="ECO:0000313" key="4">
    <source>
        <dbReference type="Proteomes" id="UP000275267"/>
    </source>
</evidence>
<dbReference type="InterPro" id="IPR025315">
    <property type="entry name" value="DUF4220"/>
</dbReference>
<name>A0A3L6QRX0_PANMI</name>
<feature type="transmembrane region" description="Helical" evidence="1">
    <location>
        <begin position="125"/>
        <end position="144"/>
    </location>
</feature>
<evidence type="ECO:0000256" key="1">
    <source>
        <dbReference type="SAM" id="Phobius"/>
    </source>
</evidence>
<dbReference type="EMBL" id="PQIB02000011">
    <property type="protein sequence ID" value="RLM86198.1"/>
    <property type="molecule type" value="Genomic_DNA"/>
</dbReference>
<sequence>MEQHLGNATSSGTFFHQLSDLWKSPRGAVIRIQALAMVAIVWTFFLAAFGSCRRWSNHWFFQKGFLVATGLSLSVGTYCIGLMQTSSVKSEMYPIWCVSLFTLFGCVDSATSYSLDHKGPLWKMIFQLFLYCGYVLLISFSTISSNVGRIAIGMLSAITFVKGFHRSLALVLPSRLREKMSVLIHTRERDFFRVFFNEPERRCMYQVDWSLDKEASNDPMIRISDIWDCMKTAQVSDFATYRDVCFFIALSFMMQARFFGQMKDYGLRSLKEVDLGWLLATRDGTIGYEWGFKVIELELAFLYDLFFTSNAFVHYYQARAATIWSFASVIGICFVGVAAAIPGTWRTSPSTNGGGGGSGDTIVVDTTVADLTVTLVILSSLACLQVLQLLCSWSSNWSRVALACYYVRAKRRSSCGDDPVRPNRRMKVKAFLQRRVNNLFERYSWQNKLGQYSLMDSVSVRRREPRCPCVTAGTRIESTLWKKPKKSCARLLEVLGFKYVERALQELWSSGTGAAVELHPDVKEAIAGFLSRLRPGASSVRNWQSLLEANGVHDYFLEKGVRDYVCLRLEVNAADPYSILKWHIATWYCEECGSSRGGGGDGGSSSSVEKNHRVATTLSRYCAYLCVSAPDLLPGDNSRGLGMYRAAARSASRHLYGKDTLEAMERAPSLRVAHWSLREVAQLLPLTAGTRREAGRQRATRFAEAPTTHMMRRAARRPRADCQSVHPRPVRKRALRNAADDRGELAARFCTKHVAQRSASAGRTRSSRGAGGVPARHFYQVLEPYALNHGEWRDEMRVYVALNLAPAW</sequence>
<gene>
    <name evidence="3" type="ORF">C2845_PM04G33800</name>
</gene>
<comment type="caution">
    <text evidence="3">The sequence shown here is derived from an EMBL/GenBank/DDBJ whole genome shotgun (WGS) entry which is preliminary data.</text>
</comment>
<dbReference type="PANTHER" id="PTHR31325">
    <property type="entry name" value="OS01G0798800 PROTEIN-RELATED"/>
    <property type="match status" value="1"/>
</dbReference>
<dbReference type="Proteomes" id="UP000275267">
    <property type="component" value="Unassembled WGS sequence"/>
</dbReference>
<feature type="transmembrane region" description="Helical" evidence="1">
    <location>
        <begin position="321"/>
        <end position="341"/>
    </location>
</feature>
<evidence type="ECO:0000313" key="3">
    <source>
        <dbReference type="EMBL" id="RLM86198.1"/>
    </source>
</evidence>
<feature type="transmembrane region" description="Helical" evidence="1">
    <location>
        <begin position="28"/>
        <end position="52"/>
    </location>
</feature>